<dbReference type="Pfam" id="PF01446">
    <property type="entry name" value="Rep_1"/>
    <property type="match status" value="1"/>
</dbReference>
<evidence type="ECO:0008006" key="5">
    <source>
        <dbReference type="Google" id="ProtNLM"/>
    </source>
</evidence>
<name>A0A913WTX5_EXADI</name>
<dbReference type="AlphaFoldDB" id="A0A913WTX5"/>
<dbReference type="KEGG" id="epa:110233127"/>
<evidence type="ECO:0000256" key="2">
    <source>
        <dbReference type="SAM" id="MobiDB-lite"/>
    </source>
</evidence>
<accession>A0A913WTX5</accession>
<protein>
    <recommendedName>
        <fullName evidence="5">Replication protein</fullName>
    </recommendedName>
</protein>
<dbReference type="GeneID" id="110233127"/>
<evidence type="ECO:0000313" key="4">
    <source>
        <dbReference type="Proteomes" id="UP000887567"/>
    </source>
</evidence>
<evidence type="ECO:0000313" key="3">
    <source>
        <dbReference type="EnsemblMetazoa" id="XP_020894051.1"/>
    </source>
</evidence>
<organism evidence="3 4">
    <name type="scientific">Exaiptasia diaphana</name>
    <name type="common">Tropical sea anemone</name>
    <name type="synonym">Aiptasia pulchella</name>
    <dbReference type="NCBI Taxonomy" id="2652724"/>
    <lineage>
        <taxon>Eukaryota</taxon>
        <taxon>Metazoa</taxon>
        <taxon>Cnidaria</taxon>
        <taxon>Anthozoa</taxon>
        <taxon>Hexacorallia</taxon>
        <taxon>Actiniaria</taxon>
        <taxon>Aiptasiidae</taxon>
        <taxon>Exaiptasia</taxon>
    </lineage>
</organism>
<dbReference type="EnsemblMetazoa" id="XM_021038392.1">
    <property type="protein sequence ID" value="XP_020894051.1"/>
    <property type="gene ID" value="LOC110233127"/>
</dbReference>
<evidence type="ECO:0000256" key="1">
    <source>
        <dbReference type="ARBA" id="ARBA00022705"/>
    </source>
</evidence>
<keyword evidence="4" id="KW-1185">Reference proteome</keyword>
<dbReference type="Proteomes" id="UP000887567">
    <property type="component" value="Unplaced"/>
</dbReference>
<dbReference type="GO" id="GO:0006260">
    <property type="term" value="P:DNA replication"/>
    <property type="evidence" value="ECO:0007669"/>
    <property type="project" value="UniProtKB-KW"/>
</dbReference>
<dbReference type="OrthoDB" id="10526203at2759"/>
<dbReference type="RefSeq" id="XP_020894051.1">
    <property type="nucleotide sequence ID" value="XM_021038392.1"/>
</dbReference>
<feature type="region of interest" description="Disordered" evidence="2">
    <location>
        <begin position="298"/>
        <end position="337"/>
    </location>
</feature>
<proteinExistence type="predicted"/>
<keyword evidence="1" id="KW-0235">DNA replication</keyword>
<sequence length="337" mass="38785">MAPSKTVPQRLTEQACEAQYLSEISGRDRRWDQRRVSGEIVEEIFQGFAHPTFAKWAPRLQQCAQVLEFGWAADGRDGYEGVLALKLKRAWFCKVPMCPVCMWRKSLVKLARLYSALPILANDFPKHKWIFLTLTVKNVEVEKLRGELSELHQSFKRLTKREEWMQGIVGWIRSTEVTKGNDGPMMAHPHIHTLALVRSSYFGPHYVTQERWRKLWAECARLDYDPSVDVRRVKAKKGGDEASLRAAIAETAKYSLKPLDLSLENSEYIQQCAVQLRKMRMYAVGGALRNYMKKVEEDPEQKQLVLGDGDGEKSEKNPGGVNYHWRGDGTPRYTLKR</sequence>
<reference evidence="3" key="1">
    <citation type="submission" date="2022-11" db="UniProtKB">
        <authorList>
            <consortium name="EnsemblMetazoa"/>
        </authorList>
    </citation>
    <scope>IDENTIFICATION</scope>
</reference>
<dbReference type="InterPro" id="IPR000989">
    <property type="entry name" value="Rep"/>
</dbReference>
<dbReference type="GO" id="GO:0003677">
    <property type="term" value="F:DNA binding"/>
    <property type="evidence" value="ECO:0007669"/>
    <property type="project" value="InterPro"/>
</dbReference>